<organism evidence="4 5">
    <name type="scientific">Aquisalimonas asiatica</name>
    <dbReference type="NCBI Taxonomy" id="406100"/>
    <lineage>
        <taxon>Bacteria</taxon>
        <taxon>Pseudomonadati</taxon>
        <taxon>Pseudomonadota</taxon>
        <taxon>Gammaproteobacteria</taxon>
        <taxon>Chromatiales</taxon>
        <taxon>Ectothiorhodospiraceae</taxon>
        <taxon>Aquisalimonas</taxon>
    </lineage>
</organism>
<sequence>MSTPTAGRNPSGAAIPDHLLEEAAEWRVQLDDPALPTETREAFRHWLQHHPAHEQAWQAINATWDALAGVGGPGAGQALEHTFEEEQRDIRRWLGRSAGVLLLLLALAPLIWLVSGIPSPGHLLADHHTTVGETRTVELSDGSRLILNTATAVDIRFDEQRRQILLRRGEIHLTAAQDDQRPLEVVTDEGRARALGTRFGVRRMDGGGATRVTVQHSRVRVCAVDGSHCRELHRGQQSETDGHRVTAPVSVDPDASAAWTTGRLVLDDAPVTEVLAELGRHHRGLFRVDHAALRDVRMSGVIPLHDTDQALQALESTLPLRVQRFTPWVIHVSHAR</sequence>
<protein>
    <submittedName>
        <fullName evidence="4">FecR family protein</fullName>
    </submittedName>
</protein>
<feature type="domain" description="FecR N-terminal" evidence="3">
    <location>
        <begin position="21"/>
        <end position="61"/>
    </location>
</feature>
<reference evidence="4 5" key="1">
    <citation type="submission" date="2016-10" db="EMBL/GenBank/DDBJ databases">
        <authorList>
            <person name="de Groot N.N."/>
        </authorList>
    </citation>
    <scope>NUCLEOTIDE SEQUENCE [LARGE SCALE GENOMIC DNA]</scope>
    <source>
        <strain evidence="4 5">CGMCC 1.6291</strain>
    </source>
</reference>
<dbReference type="Gene3D" id="3.55.50.30">
    <property type="match status" value="1"/>
</dbReference>
<name>A0A1H8SXB3_9GAMM</name>
<dbReference type="GO" id="GO:0016989">
    <property type="term" value="F:sigma factor antagonist activity"/>
    <property type="evidence" value="ECO:0007669"/>
    <property type="project" value="TreeGrafter"/>
</dbReference>
<dbReference type="PANTHER" id="PTHR30273:SF2">
    <property type="entry name" value="PROTEIN FECR"/>
    <property type="match status" value="1"/>
</dbReference>
<evidence type="ECO:0000259" key="2">
    <source>
        <dbReference type="Pfam" id="PF04773"/>
    </source>
</evidence>
<dbReference type="PANTHER" id="PTHR30273">
    <property type="entry name" value="PERIPLASMIC SIGNAL SENSOR AND SIGMA FACTOR ACTIVATOR FECR-RELATED"/>
    <property type="match status" value="1"/>
</dbReference>
<dbReference type="Proteomes" id="UP000199657">
    <property type="component" value="Unassembled WGS sequence"/>
</dbReference>
<gene>
    <name evidence="4" type="ORF">SAMN04488052_103281</name>
</gene>
<dbReference type="RefSeq" id="WP_091642657.1">
    <property type="nucleotide sequence ID" value="NZ_FOEG01000003.1"/>
</dbReference>
<dbReference type="Pfam" id="PF04773">
    <property type="entry name" value="FecR"/>
    <property type="match status" value="1"/>
</dbReference>
<proteinExistence type="predicted"/>
<evidence type="ECO:0000313" key="5">
    <source>
        <dbReference type="Proteomes" id="UP000199657"/>
    </source>
</evidence>
<dbReference type="OrthoDB" id="9771237at2"/>
<dbReference type="Gene3D" id="2.60.120.1440">
    <property type="match status" value="1"/>
</dbReference>
<dbReference type="InterPro" id="IPR006860">
    <property type="entry name" value="FecR"/>
</dbReference>
<feature type="domain" description="FecR protein" evidence="2">
    <location>
        <begin position="126"/>
        <end position="220"/>
    </location>
</feature>
<dbReference type="AlphaFoldDB" id="A0A1H8SXB3"/>
<evidence type="ECO:0000313" key="4">
    <source>
        <dbReference type="EMBL" id="SEO83629.1"/>
    </source>
</evidence>
<dbReference type="InterPro" id="IPR032623">
    <property type="entry name" value="FecR_N"/>
</dbReference>
<dbReference type="STRING" id="406100.SAMN04488052_103281"/>
<dbReference type="EMBL" id="FOEG01000003">
    <property type="protein sequence ID" value="SEO83629.1"/>
    <property type="molecule type" value="Genomic_DNA"/>
</dbReference>
<keyword evidence="5" id="KW-1185">Reference proteome</keyword>
<keyword evidence="1" id="KW-1133">Transmembrane helix</keyword>
<accession>A0A1H8SXB3</accession>
<dbReference type="Pfam" id="PF16220">
    <property type="entry name" value="DUF4880"/>
    <property type="match status" value="1"/>
</dbReference>
<keyword evidence="1" id="KW-0472">Membrane</keyword>
<feature type="transmembrane region" description="Helical" evidence="1">
    <location>
        <begin position="93"/>
        <end position="114"/>
    </location>
</feature>
<evidence type="ECO:0000259" key="3">
    <source>
        <dbReference type="Pfam" id="PF16220"/>
    </source>
</evidence>
<dbReference type="PIRSF" id="PIRSF018266">
    <property type="entry name" value="FecR"/>
    <property type="match status" value="1"/>
</dbReference>
<evidence type="ECO:0000256" key="1">
    <source>
        <dbReference type="SAM" id="Phobius"/>
    </source>
</evidence>
<dbReference type="InterPro" id="IPR012373">
    <property type="entry name" value="Ferrdict_sens_TM"/>
</dbReference>
<keyword evidence="1" id="KW-0812">Transmembrane</keyword>